<dbReference type="GO" id="GO:0051087">
    <property type="term" value="F:protein-folding chaperone binding"/>
    <property type="evidence" value="ECO:0007669"/>
    <property type="project" value="TreeGrafter"/>
</dbReference>
<dbReference type="InterPro" id="IPR001623">
    <property type="entry name" value="DnaJ_domain"/>
</dbReference>
<protein>
    <recommendedName>
        <fullName evidence="2">DnaJ homolog dnj-20</fullName>
    </recommendedName>
    <alternativeName>
        <fullName evidence="3">DnaJ domain protein 20</fullName>
    </alternativeName>
</protein>
<dbReference type="OrthoDB" id="550424at2759"/>
<gene>
    <name evidence="6" type="ORF">CAUJ_LOCUS13143</name>
</gene>
<dbReference type="GO" id="GO:0006457">
    <property type="term" value="P:protein folding"/>
    <property type="evidence" value="ECO:0007669"/>
    <property type="project" value="InterPro"/>
</dbReference>
<sequence length="341" mass="36800">MGKDYYKTLGVAKDASDDEIKKAYRKMALKYHPDKNKEEGAEAKFKDIAEAYEVLSDPKRREVYNMYGEDGLKNGGMGGPGAGGGGGMPGGAYHYEFQGDPFRVFSQFFGGSDPFGGGGGGPSMFDLGGMSGGPGIFMNMDDGGHGMGGYGASGGHGRRGGRQDPPINHDLPVSLEDVAKGTTKKMKITRKIVGNDGSSRTEDKVLTISIKPGWKSGTKITFPKEGDQKPGRVPADIVFIIKDKPHPKFKRDGSDIRYQQRISLKNALIGCELDIPTLEGNIQHLKITDIIRPGTHRRLPHLGLPNPKSPNVRGDLIIDFEIVFPTSITPSAKELLNNALP</sequence>
<feature type="region of interest" description="Disordered" evidence="4">
    <location>
        <begin position="153"/>
        <end position="172"/>
    </location>
</feature>
<dbReference type="PANTHER" id="PTHR24078:SF553">
    <property type="entry name" value="DNAJ HOMOLOG SUBFAMILY B MEMBER 5"/>
    <property type="match status" value="1"/>
</dbReference>
<dbReference type="InterPro" id="IPR008971">
    <property type="entry name" value="HSP40/DnaJ_pept-bd"/>
</dbReference>
<dbReference type="PROSITE" id="PS50076">
    <property type="entry name" value="DNAJ_2"/>
    <property type="match status" value="1"/>
</dbReference>
<dbReference type="Proteomes" id="UP000835052">
    <property type="component" value="Unassembled WGS sequence"/>
</dbReference>
<organism evidence="6 7">
    <name type="scientific">Caenorhabditis auriculariae</name>
    <dbReference type="NCBI Taxonomy" id="2777116"/>
    <lineage>
        <taxon>Eukaryota</taxon>
        <taxon>Metazoa</taxon>
        <taxon>Ecdysozoa</taxon>
        <taxon>Nematoda</taxon>
        <taxon>Chromadorea</taxon>
        <taxon>Rhabditida</taxon>
        <taxon>Rhabditina</taxon>
        <taxon>Rhabditomorpha</taxon>
        <taxon>Rhabditoidea</taxon>
        <taxon>Rhabditidae</taxon>
        <taxon>Peloderinae</taxon>
        <taxon>Caenorhabditis</taxon>
    </lineage>
</organism>
<dbReference type="SUPFAM" id="SSF49493">
    <property type="entry name" value="HSP40/DnaJ peptide-binding domain"/>
    <property type="match status" value="2"/>
</dbReference>
<dbReference type="GO" id="GO:0051082">
    <property type="term" value="F:unfolded protein binding"/>
    <property type="evidence" value="ECO:0007669"/>
    <property type="project" value="InterPro"/>
</dbReference>
<evidence type="ECO:0000256" key="4">
    <source>
        <dbReference type="SAM" id="MobiDB-lite"/>
    </source>
</evidence>
<dbReference type="EMBL" id="CAJGYM010000088">
    <property type="protein sequence ID" value="CAD6197234.1"/>
    <property type="molecule type" value="Genomic_DNA"/>
</dbReference>
<keyword evidence="7" id="KW-1185">Reference proteome</keyword>
<reference evidence="6" key="1">
    <citation type="submission" date="2020-10" db="EMBL/GenBank/DDBJ databases">
        <authorList>
            <person name="Kikuchi T."/>
        </authorList>
    </citation>
    <scope>NUCLEOTIDE SEQUENCE</scope>
    <source>
        <strain evidence="6">NKZ352</strain>
    </source>
</reference>
<accession>A0A8S1HMM7</accession>
<dbReference type="InterPro" id="IPR051339">
    <property type="entry name" value="DnaJ_subfamily_B"/>
</dbReference>
<dbReference type="PRINTS" id="PR00625">
    <property type="entry name" value="JDOMAIN"/>
</dbReference>
<evidence type="ECO:0000256" key="2">
    <source>
        <dbReference type="ARBA" id="ARBA00069674"/>
    </source>
</evidence>
<comment type="caution">
    <text evidence="6">The sequence shown here is derived from an EMBL/GenBank/DDBJ whole genome shotgun (WGS) entry which is preliminary data.</text>
</comment>
<name>A0A8S1HMM7_9PELO</name>
<evidence type="ECO:0000313" key="7">
    <source>
        <dbReference type="Proteomes" id="UP000835052"/>
    </source>
</evidence>
<dbReference type="CDD" id="cd10747">
    <property type="entry name" value="DnaJ_C"/>
    <property type="match status" value="1"/>
</dbReference>
<evidence type="ECO:0000313" key="6">
    <source>
        <dbReference type="EMBL" id="CAD6197234.1"/>
    </source>
</evidence>
<dbReference type="InterPro" id="IPR036869">
    <property type="entry name" value="J_dom_sf"/>
</dbReference>
<dbReference type="GO" id="GO:0005829">
    <property type="term" value="C:cytosol"/>
    <property type="evidence" value="ECO:0007669"/>
    <property type="project" value="TreeGrafter"/>
</dbReference>
<proteinExistence type="predicted"/>
<evidence type="ECO:0000259" key="5">
    <source>
        <dbReference type="PROSITE" id="PS50076"/>
    </source>
</evidence>
<dbReference type="Pfam" id="PF01556">
    <property type="entry name" value="DnaJ_C"/>
    <property type="match status" value="1"/>
</dbReference>
<dbReference type="InterPro" id="IPR002939">
    <property type="entry name" value="DnaJ_C"/>
</dbReference>
<keyword evidence="1" id="KW-0143">Chaperone</keyword>
<dbReference type="Gene3D" id="1.10.287.110">
    <property type="entry name" value="DnaJ domain"/>
    <property type="match status" value="1"/>
</dbReference>
<dbReference type="Gene3D" id="2.60.260.20">
    <property type="entry name" value="Urease metallochaperone UreE, N-terminal domain"/>
    <property type="match status" value="2"/>
</dbReference>
<evidence type="ECO:0000256" key="3">
    <source>
        <dbReference type="ARBA" id="ARBA00077014"/>
    </source>
</evidence>
<dbReference type="CDD" id="cd06257">
    <property type="entry name" value="DnaJ"/>
    <property type="match status" value="1"/>
</dbReference>
<feature type="domain" description="J" evidence="5">
    <location>
        <begin position="4"/>
        <end position="68"/>
    </location>
</feature>
<dbReference type="FunFam" id="1.10.287.110:FF:000076">
    <property type="entry name" value="Chaperone protein dnaJ"/>
    <property type="match status" value="1"/>
</dbReference>
<evidence type="ECO:0000256" key="1">
    <source>
        <dbReference type="ARBA" id="ARBA00023186"/>
    </source>
</evidence>
<dbReference type="FunFam" id="2.60.260.20:FF:000013">
    <property type="entry name" value="DnaJ subfamily B member 11"/>
    <property type="match status" value="1"/>
</dbReference>
<dbReference type="PROSITE" id="PS00636">
    <property type="entry name" value="DNAJ_1"/>
    <property type="match status" value="1"/>
</dbReference>
<dbReference type="Pfam" id="PF00226">
    <property type="entry name" value="DnaJ"/>
    <property type="match status" value="1"/>
</dbReference>
<dbReference type="InterPro" id="IPR018253">
    <property type="entry name" value="DnaJ_domain_CS"/>
</dbReference>
<dbReference type="SMART" id="SM00271">
    <property type="entry name" value="DnaJ"/>
    <property type="match status" value="1"/>
</dbReference>
<dbReference type="FunFam" id="2.60.260.20:FF:000002">
    <property type="entry name" value="Dnaj homolog subfamily b member"/>
    <property type="match status" value="1"/>
</dbReference>
<dbReference type="PANTHER" id="PTHR24078">
    <property type="entry name" value="DNAJ HOMOLOG SUBFAMILY C MEMBER"/>
    <property type="match status" value="1"/>
</dbReference>
<dbReference type="SUPFAM" id="SSF46565">
    <property type="entry name" value="Chaperone J-domain"/>
    <property type="match status" value="1"/>
</dbReference>
<dbReference type="AlphaFoldDB" id="A0A8S1HMM7"/>